<dbReference type="Pfam" id="PF11583">
    <property type="entry name" value="AurF"/>
    <property type="match status" value="1"/>
</dbReference>
<protein>
    <recommendedName>
        <fullName evidence="2">Aminobenzoate oxygenase</fullName>
    </recommendedName>
</protein>
<accession>A0A0H2XZ89</accession>
<dbReference type="HOGENOM" id="CLU_070509_0_0_4"/>
<evidence type="ECO:0000313" key="1">
    <source>
        <dbReference type="EMBL" id="ABF79849.1"/>
    </source>
</evidence>
<evidence type="ECO:0008006" key="2">
    <source>
        <dbReference type="Google" id="ProtNLM"/>
    </source>
</evidence>
<sequence length="308" mass="34916">MTTAVTYVSHVDRWEARATVRSRPRRIVEDDELRYYPLERQPLCAHPAIVDAGDAVRDFVLLQSFYKYIQDVIIFETEIVNATALRIARGRFAHPFPFACRQDAMTVVIDEDYHAYVAMDYLRQVEEATGIAPLPPNSEIELSRAIPRAVERVGAQYRDGMELLCVAISENTVTAEVAAFSRDATLKRSVKGVMADHLADEGRHSAFWINLVKLYWSEIDEPARLALGEGLPCFLREYLSADLQLQFDRRLIDALDLPAAERARIADDMVGAYPITSQHPMIVNIRQFFRMSGLLDHAPTRAALSDYL</sequence>
<dbReference type="InterPro" id="IPR012348">
    <property type="entry name" value="RNR-like"/>
</dbReference>
<reference evidence="1" key="1">
    <citation type="submission" date="2006-05" db="EMBL/GenBank/DDBJ databases">
        <title>Complete sequence of chromosome 2 of Burkholderia cenocepacia AU 1054.</title>
        <authorList>
            <consortium name="US DOE Joint Genome Institute"/>
            <person name="Copeland A."/>
            <person name="Lucas S."/>
            <person name="Lapidus A."/>
            <person name="Barry K."/>
            <person name="Detter J.C."/>
            <person name="Glavina del Rio T."/>
            <person name="Hammon N."/>
            <person name="Israni S."/>
            <person name="Dalin E."/>
            <person name="Tice H."/>
            <person name="Pitluck S."/>
            <person name="Chain P."/>
            <person name="Malfatti S."/>
            <person name="Shin M."/>
            <person name="Vergez L."/>
            <person name="Schmutz J."/>
            <person name="Larimer F."/>
            <person name="Land M."/>
            <person name="Hauser L."/>
            <person name="Kyrpides N."/>
            <person name="Lykidis A."/>
            <person name="LiPuma J.J."/>
            <person name="Konstantinidis K."/>
            <person name="Tiedje J.M."/>
            <person name="Richardson P."/>
        </authorList>
    </citation>
    <scope>NUCLEOTIDE SEQUENCE [LARGE SCALE GENOMIC DNA]</scope>
    <source>
        <strain evidence="1">AU 1054</strain>
    </source>
</reference>
<dbReference type="AlphaFoldDB" id="A0A0H2XZ89"/>
<proteinExistence type="predicted"/>
<dbReference type="EMBL" id="CP000379">
    <property type="protein sequence ID" value="ABF79849.1"/>
    <property type="molecule type" value="Genomic_DNA"/>
</dbReference>
<dbReference type="InterPro" id="IPR025859">
    <property type="entry name" value="AurF/CmlI"/>
</dbReference>
<name>A0A0H2XZ89_BURO1</name>
<dbReference type="SMR" id="A0A0H2XZ89"/>
<organism evidence="1">
    <name type="scientific">Burkholderia orbicola (strain AU 1054)</name>
    <dbReference type="NCBI Taxonomy" id="331271"/>
    <lineage>
        <taxon>Bacteria</taxon>
        <taxon>Pseudomonadati</taxon>
        <taxon>Pseudomonadota</taxon>
        <taxon>Betaproteobacteria</taxon>
        <taxon>Burkholderiales</taxon>
        <taxon>Burkholderiaceae</taxon>
        <taxon>Burkholderia</taxon>
        <taxon>Burkholderia cepacia complex</taxon>
        <taxon>Burkholderia orbicola</taxon>
    </lineage>
</organism>
<dbReference type="GO" id="GO:0016491">
    <property type="term" value="F:oxidoreductase activity"/>
    <property type="evidence" value="ECO:0007669"/>
    <property type="project" value="InterPro"/>
</dbReference>
<gene>
    <name evidence="1" type="ordered locus">Bcen_4974</name>
</gene>
<dbReference type="Gene3D" id="1.10.620.20">
    <property type="entry name" value="Ribonucleotide Reductase, subunit A"/>
    <property type="match status" value="1"/>
</dbReference>